<accession>A0A379ZGF9</accession>
<dbReference type="Gene3D" id="3.60.15.10">
    <property type="entry name" value="Ribonuclease Z/Hydroxyacylglutathione hydrolase-like"/>
    <property type="match status" value="1"/>
</dbReference>
<dbReference type="CDD" id="cd07713">
    <property type="entry name" value="DHPS-like_MBL-fold"/>
    <property type="match status" value="1"/>
</dbReference>
<sequence>MALTLRVLLENRRATGADKSLRVKAGLSLLIQDETDSVLFDTGPDGSFLDNAALMGIDLSGLTATVLSHGHYDHCGGVPWLPENSRIFCHPQIADERYSAVKLLGHSRKIKKLSLDIDYSRHRMEYSREPLHISERFMWSGEIAVAEPKAYGVIGGKTEAVDYVIDEGVLIYKSDRGLVIITGCGHRGIINIVRHCQKITGVNKIHALIGGFHLRCASPRLIWQVRQFLNQQKPDKLMGCHCTGAWGQLWLPEMISPATGDTFVLE</sequence>
<dbReference type="PANTHER" id="PTHR13754">
    <property type="entry name" value="METALLO-BETA-LACTAMASE SUPERFAMILY PROTEIN"/>
    <property type="match status" value="1"/>
</dbReference>
<dbReference type="InterPro" id="IPR001279">
    <property type="entry name" value="Metallo-B-lactamas"/>
</dbReference>
<organism evidence="2 3">
    <name type="scientific">Serratia quinivorans</name>
    <dbReference type="NCBI Taxonomy" id="137545"/>
    <lineage>
        <taxon>Bacteria</taxon>
        <taxon>Pseudomonadati</taxon>
        <taxon>Pseudomonadota</taxon>
        <taxon>Gammaproteobacteria</taxon>
        <taxon>Enterobacterales</taxon>
        <taxon>Yersiniaceae</taxon>
        <taxon>Serratia</taxon>
    </lineage>
</organism>
<protein>
    <submittedName>
        <fullName evidence="2">Metallo-beta-lactamase superfamily</fullName>
    </submittedName>
</protein>
<evidence type="ECO:0000313" key="3">
    <source>
        <dbReference type="Proteomes" id="UP000255529"/>
    </source>
</evidence>
<name>A0A379ZGF9_9GAMM</name>
<dbReference type="AlphaFoldDB" id="A0A379ZGF9"/>
<dbReference type="PANTHER" id="PTHR13754:SF13">
    <property type="entry name" value="METALLO-BETA-LACTAMASE SUPERFAMILY PROTEIN (AFU_ORTHOLOGUE AFUA_3G07630)"/>
    <property type="match status" value="1"/>
</dbReference>
<dbReference type="Proteomes" id="UP000255529">
    <property type="component" value="Unassembled WGS sequence"/>
</dbReference>
<dbReference type="SMART" id="SM00849">
    <property type="entry name" value="Lactamase_B"/>
    <property type="match status" value="1"/>
</dbReference>
<dbReference type="InterPro" id="IPR041712">
    <property type="entry name" value="DHPS-like_MBL-fold"/>
</dbReference>
<dbReference type="InterPro" id="IPR036866">
    <property type="entry name" value="RibonucZ/Hydroxyglut_hydro"/>
</dbReference>
<dbReference type="SUPFAM" id="SSF56281">
    <property type="entry name" value="Metallo-hydrolase/oxidoreductase"/>
    <property type="match status" value="1"/>
</dbReference>
<dbReference type="InterPro" id="IPR052926">
    <property type="entry name" value="Metallo-beta-lactamase_dom"/>
</dbReference>
<gene>
    <name evidence="2" type="ORF">NCTC11544_02271</name>
</gene>
<proteinExistence type="predicted"/>
<evidence type="ECO:0000259" key="1">
    <source>
        <dbReference type="SMART" id="SM00849"/>
    </source>
</evidence>
<evidence type="ECO:0000313" key="2">
    <source>
        <dbReference type="EMBL" id="SUI61703.1"/>
    </source>
</evidence>
<dbReference type="Pfam" id="PF00753">
    <property type="entry name" value="Lactamase_B"/>
    <property type="match status" value="1"/>
</dbReference>
<feature type="domain" description="Metallo-beta-lactamase" evidence="1">
    <location>
        <begin position="25"/>
        <end position="186"/>
    </location>
</feature>
<dbReference type="GO" id="GO:0016740">
    <property type="term" value="F:transferase activity"/>
    <property type="evidence" value="ECO:0007669"/>
    <property type="project" value="TreeGrafter"/>
</dbReference>
<dbReference type="EMBL" id="UGYN01000002">
    <property type="protein sequence ID" value="SUI61703.1"/>
    <property type="molecule type" value="Genomic_DNA"/>
</dbReference>
<dbReference type="RefSeq" id="WP_115183501.1">
    <property type="nucleotide sequence ID" value="NZ_CAMKUF010000005.1"/>
</dbReference>
<reference evidence="2 3" key="1">
    <citation type="submission" date="2018-06" db="EMBL/GenBank/DDBJ databases">
        <authorList>
            <consortium name="Pathogen Informatics"/>
            <person name="Doyle S."/>
        </authorList>
    </citation>
    <scope>NUCLEOTIDE SEQUENCE [LARGE SCALE GENOMIC DNA]</scope>
    <source>
        <strain evidence="2 3">NCTC11544</strain>
    </source>
</reference>